<dbReference type="GO" id="GO:0046654">
    <property type="term" value="P:tetrahydrofolate biosynthetic process"/>
    <property type="evidence" value="ECO:0007669"/>
    <property type="project" value="InterPro"/>
</dbReference>
<dbReference type="EC" id="1.5.1.3" evidence="2"/>
<keyword evidence="4" id="KW-0554">One-carbon metabolism</keyword>
<evidence type="ECO:0000256" key="6">
    <source>
        <dbReference type="ARBA" id="ARBA00023002"/>
    </source>
</evidence>
<organism evidence="8 9">
    <name type="scientific">Orbilia brochopaga</name>
    <dbReference type="NCBI Taxonomy" id="3140254"/>
    <lineage>
        <taxon>Eukaryota</taxon>
        <taxon>Fungi</taxon>
        <taxon>Dikarya</taxon>
        <taxon>Ascomycota</taxon>
        <taxon>Pezizomycotina</taxon>
        <taxon>Orbiliomycetes</taxon>
        <taxon>Orbiliales</taxon>
        <taxon>Orbiliaceae</taxon>
        <taxon>Orbilia</taxon>
    </lineage>
</organism>
<evidence type="ECO:0000256" key="1">
    <source>
        <dbReference type="ARBA" id="ARBA00004903"/>
    </source>
</evidence>
<dbReference type="GO" id="GO:0006730">
    <property type="term" value="P:one-carbon metabolic process"/>
    <property type="evidence" value="ECO:0007669"/>
    <property type="project" value="UniProtKB-KW"/>
</dbReference>
<evidence type="ECO:0000313" key="9">
    <source>
        <dbReference type="Proteomes" id="UP001375240"/>
    </source>
</evidence>
<dbReference type="PANTHER" id="PTHR48069">
    <property type="entry name" value="DIHYDROFOLATE REDUCTASE"/>
    <property type="match status" value="1"/>
</dbReference>
<reference evidence="8 9" key="1">
    <citation type="submission" date="2019-10" db="EMBL/GenBank/DDBJ databases">
        <authorList>
            <person name="Palmer J.M."/>
        </authorList>
    </citation>
    <scope>NUCLEOTIDE SEQUENCE [LARGE SCALE GENOMIC DNA]</scope>
    <source>
        <strain evidence="8 9">TWF696</strain>
    </source>
</reference>
<dbReference type="GO" id="GO:0046655">
    <property type="term" value="P:folic acid metabolic process"/>
    <property type="evidence" value="ECO:0007669"/>
    <property type="project" value="TreeGrafter"/>
</dbReference>
<name>A0AAV9UGI5_9PEZI</name>
<dbReference type="Proteomes" id="UP001375240">
    <property type="component" value="Unassembled WGS sequence"/>
</dbReference>
<dbReference type="PRINTS" id="PR00070">
    <property type="entry name" value="DHFR"/>
</dbReference>
<dbReference type="GO" id="GO:0004146">
    <property type="term" value="F:dihydrofolate reductase activity"/>
    <property type="evidence" value="ECO:0007669"/>
    <property type="project" value="UniProtKB-EC"/>
</dbReference>
<dbReference type="Gene3D" id="3.40.430.10">
    <property type="entry name" value="Dihydrofolate Reductase, subunit A"/>
    <property type="match status" value="1"/>
</dbReference>
<evidence type="ECO:0000256" key="2">
    <source>
        <dbReference type="ARBA" id="ARBA00012856"/>
    </source>
</evidence>
<dbReference type="Pfam" id="PF00186">
    <property type="entry name" value="DHFR_1"/>
    <property type="match status" value="1"/>
</dbReference>
<dbReference type="InterPro" id="IPR024072">
    <property type="entry name" value="DHFR-like_dom_sf"/>
</dbReference>
<protein>
    <recommendedName>
        <fullName evidence="3">Dihydrofolate reductase</fullName>
        <ecNumber evidence="2">1.5.1.3</ecNumber>
    </recommendedName>
</protein>
<keyword evidence="5" id="KW-0521">NADP</keyword>
<evidence type="ECO:0000256" key="3">
    <source>
        <dbReference type="ARBA" id="ARBA00018886"/>
    </source>
</evidence>
<proteinExistence type="predicted"/>
<dbReference type="PROSITE" id="PS51330">
    <property type="entry name" value="DHFR_2"/>
    <property type="match status" value="1"/>
</dbReference>
<comment type="pathway">
    <text evidence="1">Cofactor biosynthesis; tetrahydrofolate biosynthesis; 5,6,7,8-tetrahydrofolate from 7,8-dihydrofolate: step 1/1.</text>
</comment>
<evidence type="ECO:0000256" key="4">
    <source>
        <dbReference type="ARBA" id="ARBA00022563"/>
    </source>
</evidence>
<feature type="domain" description="DHFR" evidence="7">
    <location>
        <begin position="4"/>
        <end position="244"/>
    </location>
</feature>
<evidence type="ECO:0000259" key="7">
    <source>
        <dbReference type="PROSITE" id="PS51330"/>
    </source>
</evidence>
<dbReference type="InterPro" id="IPR012259">
    <property type="entry name" value="DHFR"/>
</dbReference>
<dbReference type="InterPro" id="IPR001796">
    <property type="entry name" value="DHFR_dom"/>
</dbReference>
<keyword evidence="9" id="KW-1185">Reference proteome</keyword>
<sequence length="245" mass="26475">MTAPITLVVATTPPPARAIGRSLTNNMPWPRLPSEMAYFSRVTRRVPPPSPSASASASPRRPYANAVIMGRKTWESLPAKYRPLPGRINVVVSRSHSSPASYGPGVGAGGEFWVRDLEAGVQLLRDRFPAPAASTSSSAGEETGDTRLVVPQIFIIGGSQIYNLAMGLPKESPAYPTRILHTTILSPDYAAEADVDVFFPAIDEGQWRKGTVDELVAATGEEKATVEGVKEEEGVRFEFGLWERV</sequence>
<dbReference type="AlphaFoldDB" id="A0AAV9UGI5"/>
<gene>
    <name evidence="8" type="primary">DFR1</name>
    <name evidence="8" type="ORF">TWF696_008395</name>
</gene>
<accession>A0AAV9UGI5</accession>
<evidence type="ECO:0000256" key="5">
    <source>
        <dbReference type="ARBA" id="ARBA00022857"/>
    </source>
</evidence>
<dbReference type="SUPFAM" id="SSF53597">
    <property type="entry name" value="Dihydrofolate reductase-like"/>
    <property type="match status" value="1"/>
</dbReference>
<keyword evidence="6" id="KW-0560">Oxidoreductase</keyword>
<dbReference type="CDD" id="cd00209">
    <property type="entry name" value="DHFR"/>
    <property type="match status" value="1"/>
</dbReference>
<dbReference type="EMBL" id="JAVHNQ010000007">
    <property type="protein sequence ID" value="KAK6341316.1"/>
    <property type="molecule type" value="Genomic_DNA"/>
</dbReference>
<evidence type="ECO:0000313" key="8">
    <source>
        <dbReference type="EMBL" id="KAK6341316.1"/>
    </source>
</evidence>
<dbReference type="GO" id="GO:0050661">
    <property type="term" value="F:NADP binding"/>
    <property type="evidence" value="ECO:0007669"/>
    <property type="project" value="InterPro"/>
</dbReference>
<dbReference type="PANTHER" id="PTHR48069:SF3">
    <property type="entry name" value="DIHYDROFOLATE REDUCTASE"/>
    <property type="match status" value="1"/>
</dbReference>
<dbReference type="GO" id="GO:0046452">
    <property type="term" value="P:dihydrofolate metabolic process"/>
    <property type="evidence" value="ECO:0007669"/>
    <property type="project" value="TreeGrafter"/>
</dbReference>
<comment type="caution">
    <text evidence="8">The sequence shown here is derived from an EMBL/GenBank/DDBJ whole genome shotgun (WGS) entry which is preliminary data.</text>
</comment>
<dbReference type="GO" id="GO:0005739">
    <property type="term" value="C:mitochondrion"/>
    <property type="evidence" value="ECO:0007669"/>
    <property type="project" value="TreeGrafter"/>
</dbReference>